<evidence type="ECO:0000256" key="1">
    <source>
        <dbReference type="SAM" id="MobiDB-lite"/>
    </source>
</evidence>
<dbReference type="Gene3D" id="1.10.287.850">
    <property type="entry name" value="HP0062-like domain"/>
    <property type="match status" value="1"/>
</dbReference>
<dbReference type="AlphaFoldDB" id="A0A9N7QLP6"/>
<feature type="region of interest" description="Disordered" evidence="1">
    <location>
        <begin position="133"/>
        <end position="167"/>
    </location>
</feature>
<keyword evidence="4" id="KW-1185">Reference proteome</keyword>
<dbReference type="EMBL" id="AP026367">
    <property type="protein sequence ID" value="BDN81080.1"/>
    <property type="molecule type" value="Genomic_DNA"/>
</dbReference>
<organism evidence="3 4">
    <name type="scientific">Mycobacterium pseudoshottsii</name>
    <dbReference type="NCBI Taxonomy" id="265949"/>
    <lineage>
        <taxon>Bacteria</taxon>
        <taxon>Bacillati</taxon>
        <taxon>Actinomycetota</taxon>
        <taxon>Actinomycetes</taxon>
        <taxon>Mycobacteriales</taxon>
        <taxon>Mycobacteriaceae</taxon>
        <taxon>Mycobacterium</taxon>
        <taxon>Mycobacterium ulcerans group</taxon>
    </lineage>
</organism>
<dbReference type="InterPro" id="IPR038332">
    <property type="entry name" value="PPE_sf"/>
</dbReference>
<dbReference type="Proteomes" id="UP001058626">
    <property type="component" value="Chromosome"/>
</dbReference>
<dbReference type="Pfam" id="PF00934">
    <property type="entry name" value="PE"/>
    <property type="match status" value="1"/>
</dbReference>
<feature type="compositionally biased region" description="Gly residues" evidence="1">
    <location>
        <begin position="135"/>
        <end position="146"/>
    </location>
</feature>
<dbReference type="SUPFAM" id="SSF140459">
    <property type="entry name" value="PE/PPE dimer-like"/>
    <property type="match status" value="1"/>
</dbReference>
<name>A0A9N7QLP6_9MYCO</name>
<proteinExistence type="predicted"/>
<protein>
    <recommendedName>
        <fullName evidence="2">PE domain-containing protein</fullName>
    </recommendedName>
</protein>
<gene>
    <name evidence="3" type="ORF">NJB1907Z4_C12950</name>
</gene>
<evidence type="ECO:0000313" key="4">
    <source>
        <dbReference type="Proteomes" id="UP001058626"/>
    </source>
</evidence>
<evidence type="ECO:0000259" key="2">
    <source>
        <dbReference type="Pfam" id="PF00934"/>
    </source>
</evidence>
<evidence type="ECO:0000313" key="3">
    <source>
        <dbReference type="EMBL" id="BDN81080.1"/>
    </source>
</evidence>
<dbReference type="InterPro" id="IPR048996">
    <property type="entry name" value="PGRS_rpt"/>
</dbReference>
<sequence>MSSIAVFPEAVSAAAADVANIGRALSAANAAATVPTTNLLAAGTDEISTAVASLFSGHGQAYQRLANQLMAFHDQFAQALTAGASAYTGAEATNASPLQTVEQNALGLINAPTQTLLGRPLIGDGAAGTATNPNGGAGGLLYGNGGVPASTTAPPPEPPAATAATPD</sequence>
<feature type="domain" description="PE" evidence="2">
    <location>
        <begin position="6"/>
        <end position="94"/>
    </location>
</feature>
<accession>A0A9N7QLP6</accession>
<reference evidence="3" key="1">
    <citation type="submission" date="2022-06" db="EMBL/GenBank/DDBJ databases">
        <title>Complete genome sequence of Mycobacterium pseudoshottsii NJB1907-Z4.</title>
        <authorList>
            <person name="Komine T."/>
            <person name="Fukano H."/>
            <person name="Wada S."/>
        </authorList>
    </citation>
    <scope>NUCLEOTIDE SEQUENCE</scope>
    <source>
        <strain evidence="3">NJB1907-Z4</strain>
    </source>
</reference>
<dbReference type="InterPro" id="IPR000084">
    <property type="entry name" value="PE-PGRS_N"/>
</dbReference>
<dbReference type="Pfam" id="PF21526">
    <property type="entry name" value="PGRS"/>
    <property type="match status" value="1"/>
</dbReference>